<evidence type="ECO:0000259" key="7">
    <source>
        <dbReference type="Pfam" id="PF00005"/>
    </source>
</evidence>
<evidence type="ECO:0000256" key="1">
    <source>
        <dbReference type="ARBA" id="ARBA00022448"/>
    </source>
</evidence>
<dbReference type="PANTHER" id="PTHR24223">
    <property type="entry name" value="ATP-BINDING CASSETTE SUB-FAMILY C"/>
    <property type="match status" value="1"/>
</dbReference>
<dbReference type="Gene3D" id="3.40.50.300">
    <property type="entry name" value="P-loop containing nucleotide triphosphate hydrolases"/>
    <property type="match status" value="1"/>
</dbReference>
<dbReference type="GO" id="GO:0016020">
    <property type="term" value="C:membrane"/>
    <property type="evidence" value="ECO:0007669"/>
    <property type="project" value="TreeGrafter"/>
</dbReference>
<name>A0A820WK88_9BILA</name>
<dbReference type="GO" id="GO:0016887">
    <property type="term" value="F:ATP hydrolysis activity"/>
    <property type="evidence" value="ECO:0007669"/>
    <property type="project" value="InterPro"/>
</dbReference>
<dbReference type="InterPro" id="IPR050173">
    <property type="entry name" value="ABC_transporter_C-like"/>
</dbReference>
<evidence type="ECO:0000256" key="4">
    <source>
        <dbReference type="ARBA" id="ARBA00022840"/>
    </source>
</evidence>
<dbReference type="AlphaFoldDB" id="A0A820WK88"/>
<evidence type="ECO:0000256" key="5">
    <source>
        <dbReference type="ARBA" id="ARBA00022989"/>
    </source>
</evidence>
<dbReference type="FunFam" id="3.40.50.300:FF:000630">
    <property type="entry name" value="ATP-binding cassette (ABC) transporter, putative"/>
    <property type="match status" value="1"/>
</dbReference>
<dbReference type="CDD" id="cd03244">
    <property type="entry name" value="ABCC_MRP_domain2"/>
    <property type="match status" value="1"/>
</dbReference>
<feature type="non-terminal residue" evidence="8">
    <location>
        <position position="1"/>
    </location>
</feature>
<organism evidence="8 9">
    <name type="scientific">Rotaria magnacalcarata</name>
    <dbReference type="NCBI Taxonomy" id="392030"/>
    <lineage>
        <taxon>Eukaryota</taxon>
        <taxon>Metazoa</taxon>
        <taxon>Spiralia</taxon>
        <taxon>Gnathifera</taxon>
        <taxon>Rotifera</taxon>
        <taxon>Eurotatoria</taxon>
        <taxon>Bdelloidea</taxon>
        <taxon>Philodinida</taxon>
        <taxon>Philodinidae</taxon>
        <taxon>Rotaria</taxon>
    </lineage>
</organism>
<feature type="non-terminal residue" evidence="8">
    <location>
        <position position="179"/>
    </location>
</feature>
<keyword evidence="2" id="KW-0812">Transmembrane</keyword>
<dbReference type="Pfam" id="PF00005">
    <property type="entry name" value="ABC_tran"/>
    <property type="match status" value="1"/>
</dbReference>
<keyword evidence="3" id="KW-0547">Nucleotide-binding</keyword>
<dbReference type="InterPro" id="IPR003439">
    <property type="entry name" value="ABC_transporter-like_ATP-bd"/>
</dbReference>
<dbReference type="GO" id="GO:0005524">
    <property type="term" value="F:ATP binding"/>
    <property type="evidence" value="ECO:0007669"/>
    <property type="project" value="UniProtKB-KW"/>
</dbReference>
<dbReference type="Proteomes" id="UP000663866">
    <property type="component" value="Unassembled WGS sequence"/>
</dbReference>
<sequence length="179" mass="20124">SPWALHNLNISIQPNEKVEIGIVGRTGAGKSSIIQSLFRMAELDGRILIDNIDTKNISLYDLRRHISIIPQDPVLFNDTLRINLDPFGEYSDIEIWNALDEVQLKSELIEGLQQQVTEGGSNFSVGQRQLICLARALLRKNKILVIDEATANVDHRTDELIQLAIRKKFVSCTVLTIAH</sequence>
<keyword evidence="5" id="KW-1133">Transmembrane helix</keyword>
<evidence type="ECO:0000313" key="9">
    <source>
        <dbReference type="Proteomes" id="UP000663866"/>
    </source>
</evidence>
<evidence type="ECO:0000256" key="6">
    <source>
        <dbReference type="ARBA" id="ARBA00023136"/>
    </source>
</evidence>
<keyword evidence="1" id="KW-0813">Transport</keyword>
<dbReference type="GO" id="GO:0042626">
    <property type="term" value="F:ATPase-coupled transmembrane transporter activity"/>
    <property type="evidence" value="ECO:0007669"/>
    <property type="project" value="TreeGrafter"/>
</dbReference>
<accession>A0A820WK88</accession>
<evidence type="ECO:0000313" key="8">
    <source>
        <dbReference type="EMBL" id="CAF4518032.1"/>
    </source>
</evidence>
<dbReference type="SUPFAM" id="SSF52540">
    <property type="entry name" value="P-loop containing nucleoside triphosphate hydrolases"/>
    <property type="match status" value="1"/>
</dbReference>
<dbReference type="EMBL" id="CAJOBG010055876">
    <property type="protein sequence ID" value="CAF4518032.1"/>
    <property type="molecule type" value="Genomic_DNA"/>
</dbReference>
<reference evidence="8" key="1">
    <citation type="submission" date="2021-02" db="EMBL/GenBank/DDBJ databases">
        <authorList>
            <person name="Nowell W R."/>
        </authorList>
    </citation>
    <scope>NUCLEOTIDE SEQUENCE</scope>
</reference>
<keyword evidence="4" id="KW-0067">ATP-binding</keyword>
<protein>
    <recommendedName>
        <fullName evidence="7">ABC transporter domain-containing protein</fullName>
    </recommendedName>
</protein>
<dbReference type="InterPro" id="IPR027417">
    <property type="entry name" value="P-loop_NTPase"/>
</dbReference>
<proteinExistence type="predicted"/>
<keyword evidence="6" id="KW-0472">Membrane</keyword>
<evidence type="ECO:0000256" key="2">
    <source>
        <dbReference type="ARBA" id="ARBA00022692"/>
    </source>
</evidence>
<feature type="domain" description="ABC transporter" evidence="7">
    <location>
        <begin position="5"/>
        <end position="151"/>
    </location>
</feature>
<comment type="caution">
    <text evidence="8">The sequence shown here is derived from an EMBL/GenBank/DDBJ whole genome shotgun (WGS) entry which is preliminary data.</text>
</comment>
<gene>
    <name evidence="8" type="ORF">OVN521_LOCUS41687</name>
</gene>
<keyword evidence="9" id="KW-1185">Reference proteome</keyword>
<evidence type="ECO:0000256" key="3">
    <source>
        <dbReference type="ARBA" id="ARBA00022741"/>
    </source>
</evidence>